<dbReference type="Proteomes" id="UP000052978">
    <property type="component" value="Unassembled WGS sequence"/>
</dbReference>
<feature type="compositionally biased region" description="Basic and acidic residues" evidence="2">
    <location>
        <begin position="124"/>
        <end position="136"/>
    </location>
</feature>
<dbReference type="AlphaFoldDB" id="S7MPQ0"/>
<dbReference type="eggNOG" id="KOG0242">
    <property type="taxonomic scope" value="Eukaryota"/>
</dbReference>
<accession>S7MPQ0</accession>
<gene>
    <name evidence="3" type="ORF">D623_10009507</name>
</gene>
<reference evidence="3 4" key="1">
    <citation type="journal article" date="2013" name="Nat. Commun.">
        <title>Genome analysis reveals insights into physiology and longevity of the Brandt's bat Myotis brandtii.</title>
        <authorList>
            <person name="Seim I."/>
            <person name="Fang X."/>
            <person name="Xiong Z."/>
            <person name="Lobanov A.V."/>
            <person name="Huang Z."/>
            <person name="Ma S."/>
            <person name="Feng Y."/>
            <person name="Turanov A.A."/>
            <person name="Zhu Y."/>
            <person name="Lenz T.L."/>
            <person name="Gerashchenko M.V."/>
            <person name="Fan D."/>
            <person name="Hee Yim S."/>
            <person name="Yao X."/>
            <person name="Jordan D."/>
            <person name="Xiong Y."/>
            <person name="Ma Y."/>
            <person name="Lyapunov A.N."/>
            <person name="Chen G."/>
            <person name="Kulakova O.I."/>
            <person name="Sun Y."/>
            <person name="Lee S.G."/>
            <person name="Bronson R.T."/>
            <person name="Moskalev A.A."/>
            <person name="Sunyaev S.R."/>
            <person name="Zhang G."/>
            <person name="Krogh A."/>
            <person name="Wang J."/>
            <person name="Gladyshev V.N."/>
        </authorList>
    </citation>
    <scope>NUCLEOTIDE SEQUENCE [LARGE SCALE GENOMIC DNA]</scope>
</reference>
<protein>
    <submittedName>
        <fullName evidence="3">Kinesin-like protein KIF18B</fullName>
    </submittedName>
</protein>
<keyword evidence="4" id="KW-1185">Reference proteome</keyword>
<feature type="coiled-coil region" evidence="1">
    <location>
        <begin position="37"/>
        <end position="64"/>
    </location>
</feature>
<proteinExistence type="predicted"/>
<evidence type="ECO:0000256" key="1">
    <source>
        <dbReference type="SAM" id="Coils"/>
    </source>
</evidence>
<sequence>MPGLLQWWLKATLNEQTSLPVSLSQLKSNVVSLDCHISQYATICQQLQAEVASLREKLRMYEAGAQAPQQDLPQPPKSGTPQPPQPRTPELHPGSAVLQEESLGTEVQVERVREGNSSDQEQPLEDKDKDLAKEVPIRVSEQSLRRSRLESPGLTLEAKQVVGHLSPQNLERDRYKQ</sequence>
<evidence type="ECO:0000313" key="3">
    <source>
        <dbReference type="EMBL" id="EPQ06266.1"/>
    </source>
</evidence>
<feature type="region of interest" description="Disordered" evidence="2">
    <location>
        <begin position="64"/>
        <end position="177"/>
    </location>
</feature>
<evidence type="ECO:0000313" key="4">
    <source>
        <dbReference type="Proteomes" id="UP000052978"/>
    </source>
</evidence>
<name>S7MPQ0_MYOBR</name>
<feature type="compositionally biased region" description="Pro residues" evidence="2">
    <location>
        <begin position="73"/>
        <end position="87"/>
    </location>
</feature>
<evidence type="ECO:0000256" key="2">
    <source>
        <dbReference type="SAM" id="MobiDB-lite"/>
    </source>
</evidence>
<organism evidence="3 4">
    <name type="scientific">Myotis brandtii</name>
    <name type="common">Brandt's bat</name>
    <dbReference type="NCBI Taxonomy" id="109478"/>
    <lineage>
        <taxon>Eukaryota</taxon>
        <taxon>Metazoa</taxon>
        <taxon>Chordata</taxon>
        <taxon>Craniata</taxon>
        <taxon>Vertebrata</taxon>
        <taxon>Euteleostomi</taxon>
        <taxon>Mammalia</taxon>
        <taxon>Eutheria</taxon>
        <taxon>Laurasiatheria</taxon>
        <taxon>Chiroptera</taxon>
        <taxon>Yangochiroptera</taxon>
        <taxon>Vespertilionidae</taxon>
        <taxon>Myotis</taxon>
    </lineage>
</organism>
<dbReference type="EMBL" id="KE161975">
    <property type="protein sequence ID" value="EPQ06266.1"/>
    <property type="molecule type" value="Genomic_DNA"/>
</dbReference>
<keyword evidence="1" id="KW-0175">Coiled coil</keyword>